<keyword evidence="5" id="KW-1185">Reference proteome</keyword>
<evidence type="ECO:0000313" key="5">
    <source>
        <dbReference type="Proteomes" id="UP000214880"/>
    </source>
</evidence>
<dbReference type="GO" id="GO:1990351">
    <property type="term" value="C:transporter complex"/>
    <property type="evidence" value="ECO:0007669"/>
    <property type="project" value="TreeGrafter"/>
</dbReference>
<keyword evidence="1" id="KW-0998">Cell outer membrane</keyword>
<dbReference type="InterPro" id="IPR050218">
    <property type="entry name" value="LptD"/>
</dbReference>
<proteinExistence type="predicted"/>
<dbReference type="AlphaFoldDB" id="A0A1G9MQ08"/>
<reference evidence="4 5" key="1">
    <citation type="submission" date="2016-10" db="EMBL/GenBank/DDBJ databases">
        <authorList>
            <person name="de Groot N.N."/>
        </authorList>
    </citation>
    <scope>NUCLEOTIDE SEQUENCE [LARGE SCALE GENOMIC DNA]</scope>
    <source>
        <strain evidence="4 5">DSM 1736</strain>
    </source>
</reference>
<dbReference type="GO" id="GO:0009279">
    <property type="term" value="C:cell outer membrane"/>
    <property type="evidence" value="ECO:0007669"/>
    <property type="project" value="TreeGrafter"/>
</dbReference>
<dbReference type="RefSeq" id="WP_092068450.1">
    <property type="nucleotide sequence ID" value="NZ_FNHB01000001.1"/>
</dbReference>
<dbReference type="InterPro" id="IPR005653">
    <property type="entry name" value="OstA-like_N"/>
</dbReference>
<feature type="signal peptide" evidence="2">
    <location>
        <begin position="1"/>
        <end position="21"/>
    </location>
</feature>
<dbReference type="Pfam" id="PF03968">
    <property type="entry name" value="LptD_N"/>
    <property type="match status" value="1"/>
</dbReference>
<dbReference type="OrthoDB" id="1664915at2"/>
<dbReference type="Proteomes" id="UP000214880">
    <property type="component" value="Unassembled WGS sequence"/>
</dbReference>
<evidence type="ECO:0000313" key="4">
    <source>
        <dbReference type="EMBL" id="SDL76183.1"/>
    </source>
</evidence>
<evidence type="ECO:0000256" key="2">
    <source>
        <dbReference type="SAM" id="SignalP"/>
    </source>
</evidence>
<sequence length="157" mass="17335">MKTKILLVTALLLLLLTTAVAAKPVITADHTYFDINSGHYVLNGNVRVETGNRIITAGKARVSMTSREVWGYDGITVTQDNIYFTGNSVYVQGSLRTARIDGSVNFSRAGLQITASQADYNWKTKRAIFRGNVRVTQNGNTWTADSVEYNIKTNTIL</sequence>
<feature type="chain" id="PRO_5011615314" evidence="2">
    <location>
        <begin position="22"/>
        <end position="157"/>
    </location>
</feature>
<evidence type="ECO:0000256" key="1">
    <source>
        <dbReference type="ARBA" id="ARBA00023237"/>
    </source>
</evidence>
<protein>
    <submittedName>
        <fullName evidence="4">Lipopolysaccharide transport protein LptA</fullName>
    </submittedName>
</protein>
<name>A0A1G9MQ08_9FIRM</name>
<accession>A0A1G9MQ08</accession>
<keyword evidence="2" id="KW-0732">Signal</keyword>
<feature type="domain" description="Organic solvent tolerance-like N-terminal" evidence="3">
    <location>
        <begin position="26"/>
        <end position="154"/>
    </location>
</feature>
<dbReference type="STRING" id="146817.SAMN04488502_101761"/>
<evidence type="ECO:0000259" key="3">
    <source>
        <dbReference type="Pfam" id="PF03968"/>
    </source>
</evidence>
<keyword evidence="1" id="KW-0472">Membrane</keyword>
<organism evidence="4 5">
    <name type="scientific">Dendrosporobacter quercicolus</name>
    <dbReference type="NCBI Taxonomy" id="146817"/>
    <lineage>
        <taxon>Bacteria</taxon>
        <taxon>Bacillati</taxon>
        <taxon>Bacillota</taxon>
        <taxon>Negativicutes</taxon>
        <taxon>Selenomonadales</taxon>
        <taxon>Sporomusaceae</taxon>
        <taxon>Dendrosporobacter</taxon>
    </lineage>
</organism>
<dbReference type="PANTHER" id="PTHR30189:SF1">
    <property type="entry name" value="LPS-ASSEMBLY PROTEIN LPTD"/>
    <property type="match status" value="1"/>
</dbReference>
<dbReference type="Gene3D" id="2.60.450.10">
    <property type="entry name" value="Lipopolysaccharide (LPS) transport protein A like domain"/>
    <property type="match status" value="1"/>
</dbReference>
<dbReference type="PANTHER" id="PTHR30189">
    <property type="entry name" value="LPS-ASSEMBLY PROTEIN"/>
    <property type="match status" value="1"/>
</dbReference>
<dbReference type="EMBL" id="FNHB01000001">
    <property type="protein sequence ID" value="SDL76183.1"/>
    <property type="molecule type" value="Genomic_DNA"/>
</dbReference>
<gene>
    <name evidence="4" type="ORF">SAMN04488502_101761</name>
</gene>